<feature type="chain" id="PRO_5004547965" description="Enterotoxin" evidence="1">
    <location>
        <begin position="22"/>
        <end position="234"/>
    </location>
</feature>
<dbReference type="AlphaFoldDB" id="S8ASI5"/>
<reference evidence="3" key="2">
    <citation type="submission" date="2013-04" db="EMBL/GenBank/DDBJ databases">
        <title>Genomic mechanisms accounting for the adaptation to parasitism in nematode-trapping fungi.</title>
        <authorList>
            <person name="Ahren D.G."/>
        </authorList>
    </citation>
    <scope>NUCLEOTIDE SEQUENCE [LARGE SCALE GENOMIC DNA]</scope>
    <source>
        <strain evidence="3">CBS 200.50</strain>
    </source>
</reference>
<feature type="signal peptide" evidence="1">
    <location>
        <begin position="1"/>
        <end position="21"/>
    </location>
</feature>
<keyword evidence="1" id="KW-0732">Signal</keyword>
<gene>
    <name evidence="2" type="ORF">H072_35</name>
</gene>
<comment type="caution">
    <text evidence="2">The sequence shown here is derived from an EMBL/GenBank/DDBJ whole genome shotgun (WGS) entry which is preliminary data.</text>
</comment>
<keyword evidence="3" id="KW-1185">Reference proteome</keyword>
<organism evidence="2 3">
    <name type="scientific">Dactylellina haptotyla (strain CBS 200.50)</name>
    <name type="common">Nematode-trapping fungus</name>
    <name type="synonym">Monacrosporium haptotylum</name>
    <dbReference type="NCBI Taxonomy" id="1284197"/>
    <lineage>
        <taxon>Eukaryota</taxon>
        <taxon>Fungi</taxon>
        <taxon>Dikarya</taxon>
        <taxon>Ascomycota</taxon>
        <taxon>Pezizomycotina</taxon>
        <taxon>Orbiliomycetes</taxon>
        <taxon>Orbiliales</taxon>
        <taxon>Orbiliaceae</taxon>
        <taxon>Dactylellina</taxon>
    </lineage>
</organism>
<dbReference type="HOGENOM" id="CLU_1184963_0_0_1"/>
<protein>
    <recommendedName>
        <fullName evidence="4">Enterotoxin</fullName>
    </recommendedName>
</protein>
<evidence type="ECO:0000313" key="3">
    <source>
        <dbReference type="Proteomes" id="UP000015100"/>
    </source>
</evidence>
<sequence length="234" mass="26370">MTFVMHITFLCLVGTFASARAQATGFIGIKPVNKDLGEFYATFDAEGQSVTVHDKSMVGMDSVGRRTWSITTSPAKPGTVVISSLWIDESEPQGWVARERLTSIRSPVRWVDINSVYEAGEYNNAGFRLEKNPRPFTFDSQYITPSTILPPLENILMTAPGQWEKPKFYMCVSHKNYHYWTEDAEDEKKANPAHWGWSGATLNLDALQPESYCEPVGVYVLAYPDPTNKKIKFD</sequence>
<evidence type="ECO:0008006" key="4">
    <source>
        <dbReference type="Google" id="ProtNLM"/>
    </source>
</evidence>
<reference evidence="2 3" key="1">
    <citation type="journal article" date="2013" name="PLoS Genet.">
        <title>Genomic mechanisms accounting for the adaptation to parasitism in nematode-trapping fungi.</title>
        <authorList>
            <person name="Meerupati T."/>
            <person name="Andersson K.M."/>
            <person name="Friman E."/>
            <person name="Kumar D."/>
            <person name="Tunlid A."/>
            <person name="Ahren D."/>
        </authorList>
    </citation>
    <scope>NUCLEOTIDE SEQUENCE [LARGE SCALE GENOMIC DNA]</scope>
    <source>
        <strain evidence="2 3">CBS 200.50</strain>
    </source>
</reference>
<evidence type="ECO:0000256" key="1">
    <source>
        <dbReference type="SAM" id="SignalP"/>
    </source>
</evidence>
<evidence type="ECO:0000313" key="2">
    <source>
        <dbReference type="EMBL" id="EPS45955.1"/>
    </source>
</evidence>
<accession>S8ASI5</accession>
<dbReference type="OrthoDB" id="5295782at2759"/>
<name>S8ASI5_DACHA</name>
<dbReference type="OMA" id="RRTWVIT"/>
<dbReference type="Proteomes" id="UP000015100">
    <property type="component" value="Unassembled WGS sequence"/>
</dbReference>
<proteinExistence type="predicted"/>
<dbReference type="EMBL" id="AQGS01000001">
    <property type="protein sequence ID" value="EPS45955.1"/>
    <property type="molecule type" value="Genomic_DNA"/>
</dbReference>